<protein>
    <recommendedName>
        <fullName evidence="3 8">Dihydrofolate reductase</fullName>
        <ecNumber evidence="3 8">1.5.1.3</ecNumber>
    </recommendedName>
</protein>
<keyword evidence="4 8" id="KW-0554">One-carbon metabolism</keyword>
<dbReference type="PRINTS" id="PR00070">
    <property type="entry name" value="DHFR"/>
</dbReference>
<dbReference type="GO" id="GO:0046655">
    <property type="term" value="P:folic acid metabolic process"/>
    <property type="evidence" value="ECO:0007669"/>
    <property type="project" value="TreeGrafter"/>
</dbReference>
<dbReference type="SUPFAM" id="SSF53597">
    <property type="entry name" value="Dihydrofolate reductase-like"/>
    <property type="match status" value="1"/>
</dbReference>
<keyword evidence="5 8" id="KW-0521">NADP</keyword>
<evidence type="ECO:0000256" key="7">
    <source>
        <dbReference type="ARBA" id="ARBA00025067"/>
    </source>
</evidence>
<keyword evidence="6 8" id="KW-0560">Oxidoreductase</keyword>
<comment type="pathway">
    <text evidence="1 8">Cofactor biosynthesis; tetrahydrofolate biosynthesis; 5,6,7,8-tetrahydrofolate from 7,8-dihydrofolate: step 1/1.</text>
</comment>
<evidence type="ECO:0000256" key="3">
    <source>
        <dbReference type="ARBA" id="ARBA00012856"/>
    </source>
</evidence>
<evidence type="ECO:0000313" key="11">
    <source>
        <dbReference type="EMBL" id="WIY24025.1"/>
    </source>
</evidence>
<dbReference type="PIRSF" id="PIRSF000194">
    <property type="entry name" value="DHFR"/>
    <property type="match status" value="1"/>
</dbReference>
<dbReference type="InterPro" id="IPR012259">
    <property type="entry name" value="DHFR"/>
</dbReference>
<dbReference type="InterPro" id="IPR017925">
    <property type="entry name" value="DHFR_CS"/>
</dbReference>
<dbReference type="GO" id="GO:0050661">
    <property type="term" value="F:NADP binding"/>
    <property type="evidence" value="ECO:0007669"/>
    <property type="project" value="InterPro"/>
</dbReference>
<dbReference type="GO" id="GO:0004146">
    <property type="term" value="F:dihydrofolate reductase activity"/>
    <property type="evidence" value="ECO:0007669"/>
    <property type="project" value="UniProtKB-EC"/>
</dbReference>
<dbReference type="RefSeq" id="WP_270917029.1">
    <property type="nucleotide sequence ID" value="NZ_CP127247.1"/>
</dbReference>
<evidence type="ECO:0000256" key="1">
    <source>
        <dbReference type="ARBA" id="ARBA00004903"/>
    </source>
</evidence>
<dbReference type="InterPro" id="IPR024072">
    <property type="entry name" value="DHFR-like_dom_sf"/>
</dbReference>
<accession>A0A9Y2KXB1</accession>
<evidence type="ECO:0000256" key="2">
    <source>
        <dbReference type="ARBA" id="ARBA00009539"/>
    </source>
</evidence>
<evidence type="ECO:0000256" key="6">
    <source>
        <dbReference type="ARBA" id="ARBA00023002"/>
    </source>
</evidence>
<proteinExistence type="inferred from homology"/>
<dbReference type="GO" id="GO:0046452">
    <property type="term" value="P:dihydrofolate metabolic process"/>
    <property type="evidence" value="ECO:0007669"/>
    <property type="project" value="TreeGrafter"/>
</dbReference>
<dbReference type="Proteomes" id="UP001238334">
    <property type="component" value="Chromosome"/>
</dbReference>
<evidence type="ECO:0000313" key="12">
    <source>
        <dbReference type="Proteomes" id="UP001238334"/>
    </source>
</evidence>
<dbReference type="EMBL" id="CP127247">
    <property type="protein sequence ID" value="WIY24025.1"/>
    <property type="molecule type" value="Genomic_DNA"/>
</dbReference>
<dbReference type="PROSITE" id="PS00075">
    <property type="entry name" value="DHFR_1"/>
    <property type="match status" value="1"/>
</dbReference>
<dbReference type="KEGG" id="ppso:QPJ95_15535"/>
<evidence type="ECO:0000256" key="4">
    <source>
        <dbReference type="ARBA" id="ARBA00022563"/>
    </source>
</evidence>
<dbReference type="EC" id="1.5.1.3" evidence="3 8"/>
<feature type="domain" description="DHFR" evidence="10">
    <location>
        <begin position="1"/>
        <end position="160"/>
    </location>
</feature>
<evidence type="ECO:0000256" key="8">
    <source>
        <dbReference type="PIRNR" id="PIRNR000194"/>
    </source>
</evidence>
<gene>
    <name evidence="11" type="ORF">QPJ95_15535</name>
</gene>
<keyword evidence="12" id="KW-1185">Reference proteome</keyword>
<dbReference type="Pfam" id="PF00186">
    <property type="entry name" value="DHFR_1"/>
    <property type="match status" value="1"/>
</dbReference>
<comment type="function">
    <text evidence="7 8">Key enzyme in folate metabolism. Catalyzes an essential reaction for de novo glycine and purine synthesis, and for DNA precursor synthesis.</text>
</comment>
<dbReference type="PANTHER" id="PTHR48069:SF3">
    <property type="entry name" value="DIHYDROFOLATE REDUCTASE"/>
    <property type="match status" value="1"/>
</dbReference>
<dbReference type="PANTHER" id="PTHR48069">
    <property type="entry name" value="DIHYDROFOLATE REDUCTASE"/>
    <property type="match status" value="1"/>
</dbReference>
<sequence>MISLMVACARNRAIGKDNTIPWHAPEDLKAFQRETLGGAIIMGRRTWDSLPFKPLKNRLNLVVSSNPDAADTVCPSLQAAVDEARAQGYQRIYGIGGAGIYRDMLALADRLLITQVDLDIDGADTFFPDFNVDDWQITNKTELRGEAPSCVLVEYLRRRR</sequence>
<evidence type="ECO:0000256" key="9">
    <source>
        <dbReference type="RuleBase" id="RU004474"/>
    </source>
</evidence>
<dbReference type="Gene3D" id="3.40.430.10">
    <property type="entry name" value="Dihydrofolate Reductase, subunit A"/>
    <property type="match status" value="1"/>
</dbReference>
<dbReference type="GO" id="GO:0006730">
    <property type="term" value="P:one-carbon metabolic process"/>
    <property type="evidence" value="ECO:0007669"/>
    <property type="project" value="UniProtKB-KW"/>
</dbReference>
<dbReference type="InterPro" id="IPR001796">
    <property type="entry name" value="DHFR_dom"/>
</dbReference>
<dbReference type="CDD" id="cd00209">
    <property type="entry name" value="DHFR"/>
    <property type="match status" value="1"/>
</dbReference>
<comment type="catalytic activity">
    <reaction evidence="8">
        <text>(6S)-5,6,7,8-tetrahydrofolate + NADP(+) = 7,8-dihydrofolate + NADPH + H(+)</text>
        <dbReference type="Rhea" id="RHEA:15009"/>
        <dbReference type="ChEBI" id="CHEBI:15378"/>
        <dbReference type="ChEBI" id="CHEBI:57451"/>
        <dbReference type="ChEBI" id="CHEBI:57453"/>
        <dbReference type="ChEBI" id="CHEBI:57783"/>
        <dbReference type="ChEBI" id="CHEBI:58349"/>
        <dbReference type="EC" id="1.5.1.3"/>
    </reaction>
</comment>
<dbReference type="AlphaFoldDB" id="A0A9Y2KXB1"/>
<dbReference type="GO" id="GO:0046654">
    <property type="term" value="P:tetrahydrofolate biosynthetic process"/>
    <property type="evidence" value="ECO:0007669"/>
    <property type="project" value="InterPro"/>
</dbReference>
<evidence type="ECO:0000259" key="10">
    <source>
        <dbReference type="PROSITE" id="PS51330"/>
    </source>
</evidence>
<dbReference type="PROSITE" id="PS51330">
    <property type="entry name" value="DHFR_2"/>
    <property type="match status" value="1"/>
</dbReference>
<comment type="similarity">
    <text evidence="2 8 9">Belongs to the dihydrofolate reductase family.</text>
</comment>
<organism evidence="11 12">
    <name type="scientific">Parasedimentitalea psychrophila</name>
    <dbReference type="NCBI Taxonomy" id="2997337"/>
    <lineage>
        <taxon>Bacteria</taxon>
        <taxon>Pseudomonadati</taxon>
        <taxon>Pseudomonadota</taxon>
        <taxon>Alphaproteobacteria</taxon>
        <taxon>Rhodobacterales</taxon>
        <taxon>Paracoccaceae</taxon>
        <taxon>Parasedimentitalea</taxon>
    </lineage>
</organism>
<reference evidence="11 12" key="1">
    <citation type="submission" date="2023-06" db="EMBL/GenBank/DDBJ databases">
        <title>Parasedimentitalea psychrophila sp. nov., a psychrophilic bacterium isolated from deep-sea sediment.</title>
        <authorList>
            <person name="Li A."/>
        </authorList>
    </citation>
    <scope>NUCLEOTIDE SEQUENCE [LARGE SCALE GENOMIC DNA]</scope>
    <source>
        <strain evidence="11 12">QS115</strain>
    </source>
</reference>
<evidence type="ECO:0000256" key="5">
    <source>
        <dbReference type="ARBA" id="ARBA00022857"/>
    </source>
</evidence>
<name>A0A9Y2KXB1_9RHOB</name>